<organism evidence="6 7">
    <name type="scientific">Zingiber officinale</name>
    <name type="common">Ginger</name>
    <name type="synonym">Amomum zingiber</name>
    <dbReference type="NCBI Taxonomy" id="94328"/>
    <lineage>
        <taxon>Eukaryota</taxon>
        <taxon>Viridiplantae</taxon>
        <taxon>Streptophyta</taxon>
        <taxon>Embryophyta</taxon>
        <taxon>Tracheophyta</taxon>
        <taxon>Spermatophyta</taxon>
        <taxon>Magnoliopsida</taxon>
        <taxon>Liliopsida</taxon>
        <taxon>Zingiberales</taxon>
        <taxon>Zingiberaceae</taxon>
        <taxon>Zingiber</taxon>
    </lineage>
</organism>
<sequence>MRAIADLLSTNKVTGFGFTPVNSLARILNHKAWQAAVVAAMNSASQDENATIFYFYEFQDTKLSLKWKVIPLAAFLPKLPNLATISFEEGYTQLFGDSNLMLHGDDRTAHLSLNQRIGLQHFDDCVVDDNVRPRLGSDDSEELMYVLNGVAVALGSRPLESPGSLYITTRRVIWLSDADRGKGYAVDFLSLSLHAVSRDREACPFPCIYTQIETGDEDDEEESEDSYSEINGDLVLSKITEMRLVPSDAGKCILAVMHALYCFHCSLHGSVTY</sequence>
<comment type="caution">
    <text evidence="6">The sequence shown here is derived from an EMBL/GenBank/DDBJ whole genome shotgun (WGS) entry which is preliminary data.</text>
</comment>
<keyword evidence="4" id="KW-0963">Cytoplasm</keyword>
<keyword evidence="7" id="KW-1185">Reference proteome</keyword>
<dbReference type="GO" id="GO:0045292">
    <property type="term" value="P:mRNA cis splicing, via spliceosome"/>
    <property type="evidence" value="ECO:0007669"/>
    <property type="project" value="TreeGrafter"/>
</dbReference>
<evidence type="ECO:0000313" key="6">
    <source>
        <dbReference type="EMBL" id="KAG6517439.1"/>
    </source>
</evidence>
<keyword evidence="5" id="KW-0539">Nucleus</keyword>
<dbReference type="PRINTS" id="PR01348">
    <property type="entry name" value="ICLNCHANNEL"/>
</dbReference>
<dbReference type="InterPro" id="IPR039924">
    <property type="entry name" value="ICln/Lot5/Saf5"/>
</dbReference>
<gene>
    <name evidence="6" type="ORF">ZIOFF_020831</name>
</gene>
<proteinExistence type="inferred from homology"/>
<dbReference type="GO" id="GO:0006821">
    <property type="term" value="P:chloride transport"/>
    <property type="evidence" value="ECO:0007669"/>
    <property type="project" value="InterPro"/>
</dbReference>
<dbReference type="GO" id="GO:0000387">
    <property type="term" value="P:spliceosomal snRNP assembly"/>
    <property type="evidence" value="ECO:0007669"/>
    <property type="project" value="InterPro"/>
</dbReference>
<dbReference type="Gene3D" id="2.30.29.30">
    <property type="entry name" value="Pleckstrin-homology domain (PH domain)/Phosphotyrosine-binding domain (PTB)"/>
    <property type="match status" value="1"/>
</dbReference>
<dbReference type="Pfam" id="PF03517">
    <property type="entry name" value="Voldacs"/>
    <property type="match status" value="1"/>
</dbReference>
<dbReference type="AlphaFoldDB" id="A0A8J5H667"/>
<dbReference type="InterPro" id="IPR011993">
    <property type="entry name" value="PH-like_dom_sf"/>
</dbReference>
<dbReference type="GO" id="GO:0005829">
    <property type="term" value="C:cytosol"/>
    <property type="evidence" value="ECO:0007669"/>
    <property type="project" value="InterPro"/>
</dbReference>
<dbReference type="GO" id="GO:0005886">
    <property type="term" value="C:plasma membrane"/>
    <property type="evidence" value="ECO:0007669"/>
    <property type="project" value="InterPro"/>
</dbReference>
<evidence type="ECO:0000256" key="3">
    <source>
        <dbReference type="ARBA" id="ARBA00007054"/>
    </source>
</evidence>
<evidence type="ECO:0000256" key="1">
    <source>
        <dbReference type="ARBA" id="ARBA00004123"/>
    </source>
</evidence>
<dbReference type="Proteomes" id="UP000734854">
    <property type="component" value="Unassembled WGS sequence"/>
</dbReference>
<dbReference type="PANTHER" id="PTHR21399:SF0">
    <property type="entry name" value="METHYLOSOME SUBUNIT PICLN"/>
    <property type="match status" value="1"/>
</dbReference>
<dbReference type="EMBL" id="JACMSC010000006">
    <property type="protein sequence ID" value="KAG6517439.1"/>
    <property type="molecule type" value="Genomic_DNA"/>
</dbReference>
<dbReference type="GO" id="GO:0005681">
    <property type="term" value="C:spliceosomal complex"/>
    <property type="evidence" value="ECO:0007669"/>
    <property type="project" value="TreeGrafter"/>
</dbReference>
<dbReference type="InterPro" id="IPR003521">
    <property type="entry name" value="ICln"/>
</dbReference>
<evidence type="ECO:0008006" key="8">
    <source>
        <dbReference type="Google" id="ProtNLM"/>
    </source>
</evidence>
<protein>
    <recommendedName>
        <fullName evidence="8">Chloride conductance regulatory protein ICln</fullName>
    </recommendedName>
</protein>
<comment type="subcellular location">
    <subcellularLocation>
        <location evidence="2">Cytoplasm</location>
    </subcellularLocation>
    <subcellularLocation>
        <location evidence="1">Nucleus</location>
    </subcellularLocation>
</comment>
<dbReference type="PANTHER" id="PTHR21399">
    <property type="entry name" value="CHLORIDE CONDUCTANCE REGULATORY PROTEIN ICLN"/>
    <property type="match status" value="1"/>
</dbReference>
<reference evidence="6 7" key="1">
    <citation type="submission" date="2020-08" db="EMBL/GenBank/DDBJ databases">
        <title>Plant Genome Project.</title>
        <authorList>
            <person name="Zhang R.-G."/>
        </authorList>
    </citation>
    <scope>NUCLEOTIDE SEQUENCE [LARGE SCALE GENOMIC DNA]</scope>
    <source>
        <tissue evidence="6">Rhizome</tissue>
    </source>
</reference>
<evidence type="ECO:0000256" key="4">
    <source>
        <dbReference type="ARBA" id="ARBA00022490"/>
    </source>
</evidence>
<dbReference type="GO" id="GO:0034715">
    <property type="term" value="C:pICln-Sm protein complex"/>
    <property type="evidence" value="ECO:0007669"/>
    <property type="project" value="InterPro"/>
</dbReference>
<evidence type="ECO:0000256" key="5">
    <source>
        <dbReference type="ARBA" id="ARBA00023242"/>
    </source>
</evidence>
<dbReference type="GO" id="GO:0034709">
    <property type="term" value="C:methylosome"/>
    <property type="evidence" value="ECO:0007669"/>
    <property type="project" value="InterPro"/>
</dbReference>
<comment type="similarity">
    <text evidence="3">Belongs to the pICln (TC 1.A.47) family.</text>
</comment>
<evidence type="ECO:0000256" key="2">
    <source>
        <dbReference type="ARBA" id="ARBA00004496"/>
    </source>
</evidence>
<evidence type="ECO:0000313" key="7">
    <source>
        <dbReference type="Proteomes" id="UP000734854"/>
    </source>
</evidence>
<name>A0A8J5H667_ZINOF</name>
<dbReference type="GO" id="GO:0006884">
    <property type="term" value="P:cell volume homeostasis"/>
    <property type="evidence" value="ECO:0007669"/>
    <property type="project" value="InterPro"/>
</dbReference>
<accession>A0A8J5H667</accession>